<accession>A0A243Q8W7</accession>
<keyword evidence="3" id="KW-1185">Reference proteome</keyword>
<organism evidence="2 3">
    <name type="scientific">Gordonia lacunae</name>
    <dbReference type="NCBI Taxonomy" id="417102"/>
    <lineage>
        <taxon>Bacteria</taxon>
        <taxon>Bacillati</taxon>
        <taxon>Actinomycetota</taxon>
        <taxon>Actinomycetes</taxon>
        <taxon>Mycobacteriales</taxon>
        <taxon>Gordoniaceae</taxon>
        <taxon>Gordonia</taxon>
    </lineage>
</organism>
<evidence type="ECO:0000313" key="3">
    <source>
        <dbReference type="Proteomes" id="UP000194632"/>
    </source>
</evidence>
<dbReference type="AlphaFoldDB" id="A0A243Q8W7"/>
<dbReference type="Proteomes" id="UP000194632">
    <property type="component" value="Unassembled WGS sequence"/>
</dbReference>
<sequence length="94" mass="10167">MSTTENEPVDHDGAGGEAPEEVAVAARVRVTLDDGSTREGEVVDDFADLAGDTTIETRIDDEHTARLRRWAISTDDHDIVFADDDAVEVISAQL</sequence>
<comment type="caution">
    <text evidence="2">The sequence shown here is derived from an EMBL/GenBank/DDBJ whole genome shotgun (WGS) entry which is preliminary data.</text>
</comment>
<proteinExistence type="predicted"/>
<name>A0A243Q8W7_9ACTN</name>
<dbReference type="RefSeq" id="WP_086535972.1">
    <property type="nucleotide sequence ID" value="NZ_JBLKRZ010000007.1"/>
</dbReference>
<reference evidence="2 3" key="1">
    <citation type="submission" date="2017-05" db="EMBL/GenBank/DDBJ databases">
        <title>Biotechnological potential of actinobacteria isolated from South African environments.</title>
        <authorList>
            <person name="Le Roes-Hill M."/>
            <person name="Prins A."/>
            <person name="Durrell K.A."/>
        </authorList>
    </citation>
    <scope>NUCLEOTIDE SEQUENCE [LARGE SCALE GENOMIC DNA]</scope>
    <source>
        <strain evidence="2">BS2</strain>
    </source>
</reference>
<dbReference type="OrthoDB" id="4381844at2"/>
<gene>
    <name evidence="2" type="ORF">CA982_14295</name>
</gene>
<evidence type="ECO:0000256" key="1">
    <source>
        <dbReference type="SAM" id="MobiDB-lite"/>
    </source>
</evidence>
<protein>
    <submittedName>
        <fullName evidence="2">Uncharacterized protein</fullName>
    </submittedName>
</protein>
<feature type="region of interest" description="Disordered" evidence="1">
    <location>
        <begin position="1"/>
        <end position="21"/>
    </location>
</feature>
<dbReference type="EMBL" id="NGFO01000015">
    <property type="protein sequence ID" value="OUC78122.1"/>
    <property type="molecule type" value="Genomic_DNA"/>
</dbReference>
<evidence type="ECO:0000313" key="2">
    <source>
        <dbReference type="EMBL" id="OUC78122.1"/>
    </source>
</evidence>